<feature type="transmembrane region" description="Helical" evidence="11">
    <location>
        <begin position="58"/>
        <end position="75"/>
    </location>
</feature>
<dbReference type="GO" id="GO:0042545">
    <property type="term" value="P:cell wall modification"/>
    <property type="evidence" value="ECO:0007669"/>
    <property type="project" value="UniProtKB-UniRule"/>
</dbReference>
<dbReference type="SUPFAM" id="SSF101148">
    <property type="entry name" value="Plant invertase/pectin methylesterase inhibitor"/>
    <property type="match status" value="1"/>
</dbReference>
<feature type="transmembrane region" description="Helical" evidence="11">
    <location>
        <begin position="20"/>
        <end position="46"/>
    </location>
</feature>
<dbReference type="Pfam" id="PF04043">
    <property type="entry name" value="PMEI"/>
    <property type="match status" value="1"/>
</dbReference>
<dbReference type="SUPFAM" id="SSF51126">
    <property type="entry name" value="Pectin lyase-like"/>
    <property type="match status" value="1"/>
</dbReference>
<dbReference type="EMBL" id="JBBPBK010000007">
    <property type="protein sequence ID" value="KAK9281543.1"/>
    <property type="molecule type" value="Genomic_DNA"/>
</dbReference>
<dbReference type="FunFam" id="1.20.140.40:FF:000010">
    <property type="entry name" value="Pectinesterase"/>
    <property type="match status" value="1"/>
</dbReference>
<evidence type="ECO:0000256" key="10">
    <source>
        <dbReference type="RuleBase" id="RU000589"/>
    </source>
</evidence>
<evidence type="ECO:0000256" key="8">
    <source>
        <dbReference type="ARBA" id="ARBA00023180"/>
    </source>
</evidence>
<keyword evidence="7" id="KW-1015">Disulfide bond</keyword>
<evidence type="ECO:0000256" key="3">
    <source>
        <dbReference type="ARBA" id="ARBA00007786"/>
    </source>
</evidence>
<keyword evidence="11" id="KW-0472">Membrane</keyword>
<dbReference type="GO" id="GO:0004857">
    <property type="term" value="F:enzyme inhibitor activity"/>
    <property type="evidence" value="ECO:0007669"/>
    <property type="project" value="InterPro"/>
</dbReference>
<comment type="catalytic activity">
    <reaction evidence="10">
        <text>[(1-&gt;4)-alpha-D-galacturonosyl methyl ester](n) + n H2O = [(1-&gt;4)-alpha-D-galacturonosyl](n) + n methanol + n H(+)</text>
        <dbReference type="Rhea" id="RHEA:22380"/>
        <dbReference type="Rhea" id="RHEA-COMP:14570"/>
        <dbReference type="Rhea" id="RHEA-COMP:14573"/>
        <dbReference type="ChEBI" id="CHEBI:15377"/>
        <dbReference type="ChEBI" id="CHEBI:15378"/>
        <dbReference type="ChEBI" id="CHEBI:17790"/>
        <dbReference type="ChEBI" id="CHEBI:140522"/>
        <dbReference type="ChEBI" id="CHEBI:140523"/>
        <dbReference type="EC" id="3.1.1.11"/>
    </reaction>
</comment>
<dbReference type="InterPro" id="IPR000070">
    <property type="entry name" value="Pectinesterase_cat"/>
</dbReference>
<dbReference type="Gene3D" id="1.20.140.40">
    <property type="entry name" value="Invertase/pectin methylesterase inhibitor family protein"/>
    <property type="match status" value="1"/>
</dbReference>
<evidence type="ECO:0000256" key="4">
    <source>
        <dbReference type="ARBA" id="ARBA00013229"/>
    </source>
</evidence>
<evidence type="ECO:0000256" key="5">
    <source>
        <dbReference type="ARBA" id="ARBA00022801"/>
    </source>
</evidence>
<proteinExistence type="inferred from homology"/>
<evidence type="ECO:0000259" key="12">
    <source>
        <dbReference type="SMART" id="SM00856"/>
    </source>
</evidence>
<gene>
    <name evidence="13" type="ORF">L1049_004446</name>
</gene>
<dbReference type="InterPro" id="IPR006501">
    <property type="entry name" value="Pectinesterase_inhib_dom"/>
</dbReference>
<dbReference type="InterPro" id="IPR012334">
    <property type="entry name" value="Pectin_lyas_fold"/>
</dbReference>
<feature type="active site" evidence="9">
    <location>
        <position position="444"/>
    </location>
</feature>
<evidence type="ECO:0000256" key="2">
    <source>
        <dbReference type="ARBA" id="ARBA00006027"/>
    </source>
</evidence>
<comment type="similarity">
    <text evidence="2">In the N-terminal section; belongs to the PMEI family.</text>
</comment>
<comment type="caution">
    <text evidence="13">The sequence shown here is derived from an EMBL/GenBank/DDBJ whole genome shotgun (WGS) entry which is preliminary data.</text>
</comment>
<evidence type="ECO:0000256" key="1">
    <source>
        <dbReference type="ARBA" id="ARBA00005184"/>
    </source>
</evidence>
<dbReference type="PANTHER" id="PTHR31707">
    <property type="entry name" value="PECTINESTERASE"/>
    <property type="match status" value="1"/>
</dbReference>
<evidence type="ECO:0000256" key="6">
    <source>
        <dbReference type="ARBA" id="ARBA00023085"/>
    </source>
</evidence>
<dbReference type="InterPro" id="IPR033131">
    <property type="entry name" value="Pectinesterase_Asp_AS"/>
</dbReference>
<dbReference type="Gene3D" id="2.160.20.10">
    <property type="entry name" value="Single-stranded right-handed beta-helix, Pectin lyase-like"/>
    <property type="match status" value="1"/>
</dbReference>
<evidence type="ECO:0000256" key="7">
    <source>
        <dbReference type="ARBA" id="ARBA00023157"/>
    </source>
</evidence>
<keyword evidence="14" id="KW-1185">Reference proteome</keyword>
<keyword evidence="8" id="KW-0325">Glycoprotein</keyword>
<dbReference type="NCBIfam" id="TIGR01614">
    <property type="entry name" value="PME_inhib"/>
    <property type="match status" value="1"/>
</dbReference>
<dbReference type="PROSITE" id="PS00503">
    <property type="entry name" value="PECTINESTERASE_2"/>
    <property type="match status" value="1"/>
</dbReference>
<keyword evidence="11" id="KW-0812">Transmembrane</keyword>
<dbReference type="GO" id="GO:0045490">
    <property type="term" value="P:pectin catabolic process"/>
    <property type="evidence" value="ECO:0007669"/>
    <property type="project" value="UniProtKB-UniRule"/>
</dbReference>
<evidence type="ECO:0000313" key="14">
    <source>
        <dbReference type="Proteomes" id="UP001415857"/>
    </source>
</evidence>
<dbReference type="GO" id="GO:0030599">
    <property type="term" value="F:pectinesterase activity"/>
    <property type="evidence" value="ECO:0007669"/>
    <property type="project" value="UniProtKB-UniRule"/>
</dbReference>
<evidence type="ECO:0000313" key="13">
    <source>
        <dbReference type="EMBL" id="KAK9281543.1"/>
    </source>
</evidence>
<name>A0AAP0X0T0_LIQFO</name>
<dbReference type="FunFam" id="2.160.20.10:FF:000001">
    <property type="entry name" value="Pectinesterase"/>
    <property type="match status" value="1"/>
</dbReference>
<dbReference type="CDD" id="cd15798">
    <property type="entry name" value="PMEI-like_3"/>
    <property type="match status" value="1"/>
</dbReference>
<organism evidence="13 14">
    <name type="scientific">Liquidambar formosana</name>
    <name type="common">Formosan gum</name>
    <dbReference type="NCBI Taxonomy" id="63359"/>
    <lineage>
        <taxon>Eukaryota</taxon>
        <taxon>Viridiplantae</taxon>
        <taxon>Streptophyta</taxon>
        <taxon>Embryophyta</taxon>
        <taxon>Tracheophyta</taxon>
        <taxon>Spermatophyta</taxon>
        <taxon>Magnoliopsida</taxon>
        <taxon>eudicotyledons</taxon>
        <taxon>Gunneridae</taxon>
        <taxon>Pentapetalae</taxon>
        <taxon>Saxifragales</taxon>
        <taxon>Altingiaceae</taxon>
        <taxon>Liquidambar</taxon>
    </lineage>
</organism>
<reference evidence="13 14" key="1">
    <citation type="journal article" date="2024" name="Plant J.">
        <title>Genome sequences and population genomics reveal climatic adaptation and genomic divergence between two closely related sweetgum species.</title>
        <authorList>
            <person name="Xu W.Q."/>
            <person name="Ren C.Q."/>
            <person name="Zhang X.Y."/>
            <person name="Comes H.P."/>
            <person name="Liu X.H."/>
            <person name="Li Y.G."/>
            <person name="Kettle C.J."/>
            <person name="Jalonen R."/>
            <person name="Gaisberger H."/>
            <person name="Ma Y.Z."/>
            <person name="Qiu Y.X."/>
        </authorList>
    </citation>
    <scope>NUCLEOTIDE SEQUENCE [LARGE SCALE GENOMIC DNA]</scope>
    <source>
        <strain evidence="13">Hangzhou</strain>
    </source>
</reference>
<evidence type="ECO:0000256" key="11">
    <source>
        <dbReference type="SAM" id="Phobius"/>
    </source>
</evidence>
<dbReference type="SMART" id="SM00856">
    <property type="entry name" value="PMEI"/>
    <property type="match status" value="1"/>
</dbReference>
<dbReference type="Pfam" id="PF01095">
    <property type="entry name" value="Pectinesterase"/>
    <property type="match status" value="1"/>
</dbReference>
<dbReference type="AlphaFoldDB" id="A0AAP0X0T0"/>
<comment type="similarity">
    <text evidence="3">In the C-terminal section; belongs to the pectinesterase family.</text>
</comment>
<dbReference type="InterPro" id="IPR035513">
    <property type="entry name" value="Invertase/methylesterase_inhib"/>
</dbReference>
<keyword evidence="5 10" id="KW-0378">Hydrolase</keyword>
<dbReference type="Proteomes" id="UP001415857">
    <property type="component" value="Unassembled WGS sequence"/>
</dbReference>
<keyword evidence="11" id="KW-1133">Transmembrane helix</keyword>
<evidence type="ECO:0000256" key="9">
    <source>
        <dbReference type="PROSITE-ProRule" id="PRU10040"/>
    </source>
</evidence>
<feature type="domain" description="Pectinesterase inhibitor" evidence="12">
    <location>
        <begin position="95"/>
        <end position="248"/>
    </location>
</feature>
<protein>
    <recommendedName>
        <fullName evidence="4 10">Pectinesterase</fullName>
        <ecNumber evidence="4 10">3.1.1.11</ecNumber>
    </recommendedName>
</protein>
<dbReference type="EC" id="3.1.1.11" evidence="4 10"/>
<comment type="pathway">
    <text evidence="1 10">Glycan metabolism; pectin degradation; 2-dehydro-3-deoxy-D-gluconate from pectin: step 1/5.</text>
</comment>
<accession>A0AAP0X0T0</accession>
<dbReference type="InterPro" id="IPR011050">
    <property type="entry name" value="Pectin_lyase_fold/virulence"/>
</dbReference>
<keyword evidence="6 10" id="KW-0063">Aspartyl esterase</keyword>
<sequence>MQLKVQTAPNPNPSLRHQLPYLYLHPFLASVLYFTSNSLSLFLKLLSTMHNPRRRTKILLTLLPISTLLFLLLTSKTPLKKFPDTSQIPHMHVHKHIQLAHSTCQGTLYPDLCVSTLSSFPDLTSKSLPQIISATLNRTMTEIRAASSNCSVIRKKVKKLDPLDKRALEDCVELFDDTVSELKTAVSDLSPNKSTSQHYNDLQTLLSGAMTNQYTCLDGFAYSKRNIRDRIQNRLVNISHHVSNSLAMLKKIPGVNKSETGVFPEYGHVRNGFPTWLSRMDRRLLQTSTDQIKYNLVVAKDGSGNFTTINEAVAAAPNSSATRFVIYIKAGAYYEYVEVVSRQTMLMFVGDGIGKTLIKGNRSVGDGWTTFRSFTVAAVGNGFIAKGITFENYAGPSKHQAVALRSGSDLSAFYQCSFVGYQDTLYVHSLRQFYRECDIYGTVDFVFGNAAVVLQKCNLYARKPNENQRNIYTAQGREDPNQNTGISILNCKVAAAADLIPVQSSFKTYLGRPWREYSRTVFLLSYIGDLVDPAGWLEWSGDFALTTLYYGEYKNRGPGSNTSARVTWAGYRVIKNSTEASQFTVEAFIQGNEWLNSTGVPYYPDLTCNTSTC</sequence>